<name>A0A2H1EHK8_9ARCH</name>
<evidence type="ECO:0000256" key="2">
    <source>
        <dbReference type="ARBA" id="ARBA00022803"/>
    </source>
</evidence>
<gene>
    <name evidence="4" type="ORF">NSIN_20741</name>
</gene>
<dbReference type="SMART" id="SM00028">
    <property type="entry name" value="TPR"/>
    <property type="match status" value="2"/>
</dbReference>
<feature type="repeat" description="TPR" evidence="3">
    <location>
        <begin position="6"/>
        <end position="39"/>
    </location>
</feature>
<dbReference type="Proteomes" id="UP000232412">
    <property type="component" value="Unassembled WGS sequence"/>
</dbReference>
<dbReference type="OrthoDB" id="115601at2157"/>
<organism evidence="4 5">
    <name type="scientific">Nitrosotalea sinensis</name>
    <dbReference type="NCBI Taxonomy" id="1499975"/>
    <lineage>
        <taxon>Archaea</taxon>
        <taxon>Nitrososphaerota</taxon>
        <taxon>Nitrososphaeria</taxon>
        <taxon>Nitrosotaleales</taxon>
        <taxon>Nitrosotaleaceae</taxon>
        <taxon>Nitrosotalea</taxon>
    </lineage>
</organism>
<dbReference type="InterPro" id="IPR011990">
    <property type="entry name" value="TPR-like_helical_dom_sf"/>
</dbReference>
<dbReference type="InterPro" id="IPR019734">
    <property type="entry name" value="TPR_rpt"/>
</dbReference>
<dbReference type="PANTHER" id="PTHR44943">
    <property type="entry name" value="CELLULOSE SYNTHASE OPERON PROTEIN C"/>
    <property type="match status" value="1"/>
</dbReference>
<reference evidence="5" key="1">
    <citation type="submission" date="2016-12" db="EMBL/GenBank/DDBJ databases">
        <authorList>
            <person name="Herbold C."/>
        </authorList>
    </citation>
    <scope>NUCLEOTIDE SEQUENCE [LARGE SCALE GENOMIC DNA]</scope>
</reference>
<keyword evidence="1" id="KW-0677">Repeat</keyword>
<dbReference type="Gene3D" id="1.25.40.10">
    <property type="entry name" value="Tetratricopeptide repeat domain"/>
    <property type="match status" value="1"/>
</dbReference>
<evidence type="ECO:0000256" key="3">
    <source>
        <dbReference type="PROSITE-ProRule" id="PRU00339"/>
    </source>
</evidence>
<dbReference type="PANTHER" id="PTHR44943:SF8">
    <property type="entry name" value="TPR REPEAT-CONTAINING PROTEIN MJ0263"/>
    <property type="match status" value="1"/>
</dbReference>
<dbReference type="PROSITE" id="PS50293">
    <property type="entry name" value="TPR_REGION"/>
    <property type="match status" value="1"/>
</dbReference>
<dbReference type="AlphaFoldDB" id="A0A2H1EHK8"/>
<dbReference type="InterPro" id="IPR051685">
    <property type="entry name" value="Ycf3/AcsC/BcsC/TPR_MFPF"/>
</dbReference>
<dbReference type="EMBL" id="FRFC01000003">
    <property type="protein sequence ID" value="SHO45684.1"/>
    <property type="molecule type" value="Genomic_DNA"/>
</dbReference>
<dbReference type="SUPFAM" id="SSF48452">
    <property type="entry name" value="TPR-like"/>
    <property type="match status" value="1"/>
</dbReference>
<sequence length="131" mass="14765">MGTQDHNTWYSSGNENAKQGNYDDALLAYDKALEIDPRHVSAWNNKGIVLSRLKRYEEAISCYDMAIELDSTYANAWYNKANALRNFAQFLVDTAADDRANAPKTITRSIALFDSADKCYDQGDILSGKRK</sequence>
<protein>
    <submittedName>
        <fullName evidence="4">Uncharacterized protein</fullName>
    </submittedName>
</protein>
<evidence type="ECO:0000313" key="5">
    <source>
        <dbReference type="Proteomes" id="UP000232412"/>
    </source>
</evidence>
<dbReference type="RefSeq" id="WP_101009712.1">
    <property type="nucleotide sequence ID" value="NZ_FRFC01000003.1"/>
</dbReference>
<keyword evidence="5" id="KW-1185">Reference proteome</keyword>
<keyword evidence="2 3" id="KW-0802">TPR repeat</keyword>
<evidence type="ECO:0000256" key="1">
    <source>
        <dbReference type="ARBA" id="ARBA00022737"/>
    </source>
</evidence>
<proteinExistence type="predicted"/>
<feature type="repeat" description="TPR" evidence="3">
    <location>
        <begin position="40"/>
        <end position="73"/>
    </location>
</feature>
<dbReference type="PROSITE" id="PS50005">
    <property type="entry name" value="TPR"/>
    <property type="match status" value="2"/>
</dbReference>
<accession>A0A2H1EHK8</accession>
<dbReference type="Pfam" id="PF13432">
    <property type="entry name" value="TPR_16"/>
    <property type="match status" value="1"/>
</dbReference>
<evidence type="ECO:0000313" key="4">
    <source>
        <dbReference type="EMBL" id="SHO45684.1"/>
    </source>
</evidence>